<protein>
    <submittedName>
        <fullName evidence="1">Uncharacterized protein</fullName>
    </submittedName>
</protein>
<proteinExistence type="predicted"/>
<dbReference type="EMBL" id="ADKX01000058">
    <property type="protein sequence ID" value="EFW02928.1"/>
    <property type="molecule type" value="Genomic_DNA"/>
</dbReference>
<accession>E7GGB8</accession>
<comment type="caution">
    <text evidence="1">The sequence shown here is derived from an EMBL/GenBank/DDBJ whole genome shotgun (WGS) entry which is preliminary data.</text>
</comment>
<organism evidence="1 2">
    <name type="scientific">Coprobacillus cateniformis</name>
    <dbReference type="NCBI Taxonomy" id="100884"/>
    <lineage>
        <taxon>Bacteria</taxon>
        <taxon>Bacillati</taxon>
        <taxon>Bacillota</taxon>
        <taxon>Erysipelotrichia</taxon>
        <taxon>Erysipelotrichales</taxon>
        <taxon>Coprobacillaceae</taxon>
        <taxon>Coprobacillus</taxon>
    </lineage>
</organism>
<gene>
    <name evidence="1" type="ORF">HMPREF9488_03811</name>
</gene>
<name>E7GGB8_9FIRM</name>
<evidence type="ECO:0000313" key="1">
    <source>
        <dbReference type="EMBL" id="EFW02928.1"/>
    </source>
</evidence>
<dbReference type="RefSeq" id="WP_008790893.1">
    <property type="nucleotide sequence ID" value="NZ_AKCB01000008.1"/>
</dbReference>
<reference evidence="1 2" key="1">
    <citation type="submission" date="2010-12" db="EMBL/GenBank/DDBJ databases">
        <title>The Genome Sequence of Coprobacillus sp. strain 29_1.</title>
        <authorList>
            <consortium name="The Broad Institute Genome Sequencing Platform"/>
            <person name="Earl A."/>
            <person name="Ward D."/>
            <person name="Feldgarden M."/>
            <person name="Gevers D."/>
            <person name="Daigneault M."/>
            <person name="Sibley C.D."/>
            <person name="White A."/>
            <person name="Strauss J."/>
            <person name="Allen-Vercoe E."/>
            <person name="Young S.K."/>
            <person name="Zeng Q."/>
            <person name="Gargeya S."/>
            <person name="Fitzgerald M."/>
            <person name="Haas B."/>
            <person name="Abouelleil A."/>
            <person name="Alvarado L."/>
            <person name="Arachchi H.M."/>
            <person name="Berlin A."/>
            <person name="Brown A."/>
            <person name="Chapman S.B."/>
            <person name="Chen Z."/>
            <person name="Dunbar C."/>
            <person name="Freedman E."/>
            <person name="Gearin G."/>
            <person name="Gellesch M."/>
            <person name="Goldberg J."/>
            <person name="Griggs A."/>
            <person name="Gujja S."/>
            <person name="Heilman E."/>
            <person name="Heiman D."/>
            <person name="Howarth C."/>
            <person name="Larson L."/>
            <person name="Lui A."/>
            <person name="MacDonald P.J.P."/>
            <person name="Mehta T."/>
            <person name="Montmayeur A."/>
            <person name="Murphy C."/>
            <person name="Neiman D."/>
            <person name="Pearson M."/>
            <person name="Priest M."/>
            <person name="Roberts A."/>
            <person name="Saif S."/>
            <person name="Shea T."/>
            <person name="Shenoy N."/>
            <person name="Sisk P."/>
            <person name="Stolte C."/>
            <person name="Sykes S."/>
            <person name="White J."/>
            <person name="Yandava C."/>
            <person name="Nusbaum C."/>
            <person name="Birren B."/>
        </authorList>
    </citation>
    <scope>NUCLEOTIDE SEQUENCE [LARGE SCALE GENOMIC DNA]</scope>
    <source>
        <strain evidence="1 2">29_1</strain>
    </source>
</reference>
<dbReference type="GeneID" id="78231643"/>
<dbReference type="AlphaFoldDB" id="E7GGB8"/>
<sequence>MKVEIKFETPERMCVEPVKNMINFIGEKVVYHLEGTKYSATLVDNDNKVIELSAVDIEKENKELQESICQWTTQDIGDRYIDQLAFEIYKTKDNYFYQYQTFTLDEKIRYGQGILDEIKKMETELNVLYNAGLISNEKHSYHLVELTKMYDDYYSRLIR</sequence>
<dbReference type="Proteomes" id="UP000003157">
    <property type="component" value="Unassembled WGS sequence"/>
</dbReference>
<dbReference type="HOGENOM" id="CLU_1657857_0_0_9"/>
<keyword evidence="2" id="KW-1185">Reference proteome</keyword>
<evidence type="ECO:0000313" key="2">
    <source>
        <dbReference type="Proteomes" id="UP000003157"/>
    </source>
</evidence>